<dbReference type="PROSITE" id="PS50112">
    <property type="entry name" value="PAS"/>
    <property type="match status" value="1"/>
</dbReference>
<dbReference type="InterPro" id="IPR000014">
    <property type="entry name" value="PAS"/>
</dbReference>
<dbReference type="PROSITE" id="PS50887">
    <property type="entry name" value="GGDEF"/>
    <property type="match status" value="1"/>
</dbReference>
<dbReference type="KEGG" id="ssua:FPZ54_10555"/>
<dbReference type="Gene3D" id="3.30.450.20">
    <property type="entry name" value="PAS domain"/>
    <property type="match status" value="1"/>
</dbReference>
<dbReference type="Pfam" id="PF05231">
    <property type="entry name" value="MASE1"/>
    <property type="match status" value="1"/>
</dbReference>
<dbReference type="InterPro" id="IPR001610">
    <property type="entry name" value="PAC"/>
</dbReference>
<feature type="domain" description="PAS" evidence="7">
    <location>
        <begin position="353"/>
        <end position="423"/>
    </location>
</feature>
<keyword evidence="5 6" id="KW-0472">Membrane</keyword>
<evidence type="ECO:0000259" key="8">
    <source>
        <dbReference type="PROSITE" id="PS50113"/>
    </source>
</evidence>
<dbReference type="GO" id="GO:0005886">
    <property type="term" value="C:plasma membrane"/>
    <property type="evidence" value="ECO:0007669"/>
    <property type="project" value="UniProtKB-SubCell"/>
</dbReference>
<feature type="transmembrane region" description="Helical" evidence="6">
    <location>
        <begin position="162"/>
        <end position="184"/>
    </location>
</feature>
<dbReference type="EMBL" id="CP042239">
    <property type="protein sequence ID" value="QDX26420.1"/>
    <property type="molecule type" value="Genomic_DNA"/>
</dbReference>
<feature type="domain" description="PAC" evidence="8">
    <location>
        <begin position="427"/>
        <end position="479"/>
    </location>
</feature>
<dbReference type="GO" id="GO:0003824">
    <property type="term" value="F:catalytic activity"/>
    <property type="evidence" value="ECO:0007669"/>
    <property type="project" value="UniProtKB-ARBA"/>
</dbReference>
<gene>
    <name evidence="10" type="ORF">FPZ54_10555</name>
</gene>
<feature type="transmembrane region" description="Helical" evidence="6">
    <location>
        <begin position="274"/>
        <end position="300"/>
    </location>
</feature>
<evidence type="ECO:0000259" key="9">
    <source>
        <dbReference type="PROSITE" id="PS50887"/>
    </source>
</evidence>
<dbReference type="InterPro" id="IPR029787">
    <property type="entry name" value="Nucleotide_cyclase"/>
</dbReference>
<proteinExistence type="predicted"/>
<dbReference type="InterPro" id="IPR000700">
    <property type="entry name" value="PAS-assoc_C"/>
</dbReference>
<keyword evidence="3 6" id="KW-0812">Transmembrane</keyword>
<dbReference type="AlphaFoldDB" id="A0A518RG36"/>
<feature type="transmembrane region" description="Helical" evidence="6">
    <location>
        <begin position="61"/>
        <end position="81"/>
    </location>
</feature>
<feature type="domain" description="GGDEF" evidence="9">
    <location>
        <begin position="509"/>
        <end position="641"/>
    </location>
</feature>
<organism evidence="10 11">
    <name type="scientific">Sphingomonas suaedae</name>
    <dbReference type="NCBI Taxonomy" id="2599297"/>
    <lineage>
        <taxon>Bacteria</taxon>
        <taxon>Pseudomonadati</taxon>
        <taxon>Pseudomonadota</taxon>
        <taxon>Alphaproteobacteria</taxon>
        <taxon>Sphingomonadales</taxon>
        <taxon>Sphingomonadaceae</taxon>
        <taxon>Sphingomonas</taxon>
    </lineage>
</organism>
<evidence type="ECO:0000313" key="10">
    <source>
        <dbReference type="EMBL" id="QDX26420.1"/>
    </source>
</evidence>
<dbReference type="NCBIfam" id="TIGR00229">
    <property type="entry name" value="sensory_box"/>
    <property type="match status" value="1"/>
</dbReference>
<accession>A0A518RG36</accession>
<keyword evidence="2" id="KW-1003">Cell membrane</keyword>
<dbReference type="PROSITE" id="PS50113">
    <property type="entry name" value="PAC"/>
    <property type="match status" value="1"/>
</dbReference>
<evidence type="ECO:0000256" key="3">
    <source>
        <dbReference type="ARBA" id="ARBA00022692"/>
    </source>
</evidence>
<evidence type="ECO:0000256" key="4">
    <source>
        <dbReference type="ARBA" id="ARBA00022989"/>
    </source>
</evidence>
<dbReference type="InterPro" id="IPR013656">
    <property type="entry name" value="PAS_4"/>
</dbReference>
<feature type="transmembrane region" description="Helical" evidence="6">
    <location>
        <begin position="240"/>
        <end position="262"/>
    </location>
</feature>
<feature type="transmembrane region" description="Helical" evidence="6">
    <location>
        <begin position="134"/>
        <end position="153"/>
    </location>
</feature>
<dbReference type="PANTHER" id="PTHR46663">
    <property type="entry name" value="DIGUANYLATE CYCLASE DGCT-RELATED"/>
    <property type="match status" value="1"/>
</dbReference>
<dbReference type="SUPFAM" id="SSF55785">
    <property type="entry name" value="PYP-like sensor domain (PAS domain)"/>
    <property type="match status" value="1"/>
</dbReference>
<dbReference type="FunFam" id="3.30.70.270:FF:000001">
    <property type="entry name" value="Diguanylate cyclase domain protein"/>
    <property type="match status" value="1"/>
</dbReference>
<dbReference type="SMART" id="SM00086">
    <property type="entry name" value="PAC"/>
    <property type="match status" value="1"/>
</dbReference>
<name>A0A518RG36_9SPHN</name>
<protein>
    <submittedName>
        <fullName evidence="10">Diguanylate cyclase</fullName>
    </submittedName>
</protein>
<keyword evidence="4 6" id="KW-1133">Transmembrane helix</keyword>
<dbReference type="SMART" id="SM00091">
    <property type="entry name" value="PAS"/>
    <property type="match status" value="1"/>
</dbReference>
<dbReference type="InterPro" id="IPR052163">
    <property type="entry name" value="DGC-Regulatory_Protein"/>
</dbReference>
<dbReference type="Pfam" id="PF08448">
    <property type="entry name" value="PAS_4"/>
    <property type="match status" value="1"/>
</dbReference>
<feature type="transmembrane region" description="Helical" evidence="6">
    <location>
        <begin position="321"/>
        <end position="341"/>
    </location>
</feature>
<evidence type="ECO:0000256" key="5">
    <source>
        <dbReference type="ARBA" id="ARBA00023136"/>
    </source>
</evidence>
<dbReference type="InterPro" id="IPR043128">
    <property type="entry name" value="Rev_trsase/Diguanyl_cyclase"/>
</dbReference>
<evidence type="ECO:0000256" key="2">
    <source>
        <dbReference type="ARBA" id="ARBA00022475"/>
    </source>
</evidence>
<dbReference type="InterPro" id="IPR007895">
    <property type="entry name" value="MASE1"/>
</dbReference>
<evidence type="ECO:0000256" key="1">
    <source>
        <dbReference type="ARBA" id="ARBA00004651"/>
    </source>
</evidence>
<dbReference type="InterPro" id="IPR000160">
    <property type="entry name" value="GGDEF_dom"/>
</dbReference>
<dbReference type="Gene3D" id="3.30.70.270">
    <property type="match status" value="1"/>
</dbReference>
<dbReference type="OrthoDB" id="9812260at2"/>
<reference evidence="10 11" key="1">
    <citation type="submission" date="2019-07" db="EMBL/GenBank/DDBJ databases">
        <title>Sphingomonas alkalisoli sp. nov., isolated from rhizosphere soil of Suaedae salsa.</title>
        <authorList>
            <person name="Zhang H."/>
            <person name="Xu L."/>
            <person name="Zhang J.-X."/>
            <person name="Sun J.-Q."/>
        </authorList>
    </citation>
    <scope>NUCLEOTIDE SEQUENCE [LARGE SCALE GENOMIC DNA]</scope>
    <source>
        <strain evidence="10 11">XS-10</strain>
    </source>
</reference>
<dbReference type="SUPFAM" id="SSF55073">
    <property type="entry name" value="Nucleotide cyclase"/>
    <property type="match status" value="1"/>
</dbReference>
<evidence type="ECO:0000313" key="11">
    <source>
        <dbReference type="Proteomes" id="UP000318055"/>
    </source>
</evidence>
<dbReference type="Pfam" id="PF00990">
    <property type="entry name" value="GGDEF"/>
    <property type="match status" value="1"/>
</dbReference>
<comment type="subcellular location">
    <subcellularLocation>
        <location evidence="1">Cell membrane</location>
        <topology evidence="1">Multi-pass membrane protein</topology>
    </subcellularLocation>
</comment>
<feature type="transmembrane region" description="Helical" evidence="6">
    <location>
        <begin position="204"/>
        <end position="228"/>
    </location>
</feature>
<dbReference type="NCBIfam" id="TIGR00254">
    <property type="entry name" value="GGDEF"/>
    <property type="match status" value="1"/>
</dbReference>
<dbReference type="InterPro" id="IPR035965">
    <property type="entry name" value="PAS-like_dom_sf"/>
</dbReference>
<dbReference type="Proteomes" id="UP000318055">
    <property type="component" value="Chromosome"/>
</dbReference>
<dbReference type="PANTHER" id="PTHR46663:SF4">
    <property type="entry name" value="DIGUANYLATE CYCLASE DGCT-RELATED"/>
    <property type="match status" value="1"/>
</dbReference>
<sequence length="646" mass="69354">MSMSIWTRADPPPCPTRCARGCWAKGEAPNFVAPKVRGNALLTLGRYQWTMRYGPSDRTGLAIVAGVALTYFLLAVAAIGLTRLNQNVALLWLANGPLIAALLTRPAPERPLHLAACFAASIAASGAASPYTTLAPLFAVANIGEALLAWMLLRRFGGDARAFLTLPSLAGFVAAAGVVAPLLTGPLPAAMMALYQGSDPWAVWMNWGIGHGLGTVITTPIALLVLGGTIYRDRRAQPGAAGRFAAIALLMVAVTVICFAQSRLPLLFVPILPLIAATMAYRVAGAALGMFAIAVIGAVFTMAGHGPIELIEASHAVRLQFFQFYLAVLFLIAVPFATMIAQNHRLAQAVAASEARYRLIAEHASDAVVTVDREGRVLYASPSVRELGGYPPERLIGATSFDMIFEGDRSRVREAHRQVIDRPDLIHRFEYRGMTATGGIRWFESTARAVRDDDGEVATIVTIVREVSQRKAREADLQRQANTDPMTGVLNRRAFQDRIDAHRHRTPDRPGALALFDLDNFKQVNDGYGHDAGDAALLVFADVLRASLRVEDVIGRLGGEEFAVLLPGLTPAAALAACERVRNSLQDTRIQSVGSGFSITVSAGVAPIRSDLSSDEVFRMADAALYRAKSRGRNRSELADIDSLAA</sequence>
<dbReference type="CDD" id="cd00130">
    <property type="entry name" value="PAS"/>
    <property type="match status" value="1"/>
</dbReference>
<evidence type="ECO:0000256" key="6">
    <source>
        <dbReference type="SAM" id="Phobius"/>
    </source>
</evidence>
<dbReference type="SMART" id="SM00267">
    <property type="entry name" value="GGDEF"/>
    <property type="match status" value="1"/>
</dbReference>
<dbReference type="CDD" id="cd01949">
    <property type="entry name" value="GGDEF"/>
    <property type="match status" value="1"/>
</dbReference>
<keyword evidence="11" id="KW-1185">Reference proteome</keyword>
<evidence type="ECO:0000259" key="7">
    <source>
        <dbReference type="PROSITE" id="PS50112"/>
    </source>
</evidence>